<dbReference type="EMBL" id="QKYV01000003">
    <property type="protein sequence ID" value="PZW41773.1"/>
    <property type="molecule type" value="Genomic_DNA"/>
</dbReference>
<feature type="signal peptide" evidence="1">
    <location>
        <begin position="1"/>
        <end position="19"/>
    </location>
</feature>
<evidence type="ECO:0000313" key="4">
    <source>
        <dbReference type="Proteomes" id="UP000249542"/>
    </source>
</evidence>
<sequence>MKQFLVIIIFVFSTLAVSAQDFTYGFLIGANAYDSDISGGDLHGGDAYSAFGKDGFPLNIGVFGNYQLNQSIGVKANLFYKGNYRSIDYFSADNPGLYYDFDTYISSIQFQPLFVFDVNKEYGKGFYLMLGPGIDFKLNENNLGDEVSDVEALYNNVNIDALLGFGFTFSKVLSMEFIANYGLSNQLDSDLYETTTVGAYVNFLVNLTPLINK</sequence>
<dbReference type="InterPro" id="IPR025665">
    <property type="entry name" value="Beta-barrel_OMP_2"/>
</dbReference>
<feature type="domain" description="Outer membrane protein beta-barrel" evidence="2">
    <location>
        <begin position="19"/>
        <end position="185"/>
    </location>
</feature>
<reference evidence="3 4" key="1">
    <citation type="submission" date="2018-06" db="EMBL/GenBank/DDBJ databases">
        <title>Genomic Encyclopedia of Archaeal and Bacterial Type Strains, Phase II (KMG-II): from individual species to whole genera.</title>
        <authorList>
            <person name="Goeker M."/>
        </authorList>
    </citation>
    <scope>NUCLEOTIDE SEQUENCE [LARGE SCALE GENOMIC DNA]</scope>
    <source>
        <strain evidence="3 4">DSM 15361</strain>
    </source>
</reference>
<feature type="chain" id="PRO_5015926355" evidence="1">
    <location>
        <begin position="20"/>
        <end position="213"/>
    </location>
</feature>
<evidence type="ECO:0000313" key="3">
    <source>
        <dbReference type="EMBL" id="PZW41773.1"/>
    </source>
</evidence>
<accession>A0A2W7ISX7</accession>
<dbReference type="AlphaFoldDB" id="A0A2W7ISX7"/>
<dbReference type="RefSeq" id="WP_146240760.1">
    <property type="nucleotide sequence ID" value="NZ_QKYV01000003.1"/>
</dbReference>
<comment type="caution">
    <text evidence="3">The sequence shown here is derived from an EMBL/GenBank/DDBJ whole genome shotgun (WGS) entry which is preliminary data.</text>
</comment>
<evidence type="ECO:0000256" key="1">
    <source>
        <dbReference type="SAM" id="SignalP"/>
    </source>
</evidence>
<protein>
    <submittedName>
        <fullName evidence="3">Outer membrane protein with beta-barrel domain</fullName>
    </submittedName>
</protein>
<keyword evidence="4" id="KW-1185">Reference proteome</keyword>
<organism evidence="3 4">
    <name type="scientific">Mesonia algae</name>
    <dbReference type="NCBI Taxonomy" id="213248"/>
    <lineage>
        <taxon>Bacteria</taxon>
        <taxon>Pseudomonadati</taxon>
        <taxon>Bacteroidota</taxon>
        <taxon>Flavobacteriia</taxon>
        <taxon>Flavobacteriales</taxon>
        <taxon>Flavobacteriaceae</taxon>
        <taxon>Mesonia</taxon>
    </lineage>
</organism>
<dbReference type="Proteomes" id="UP000249542">
    <property type="component" value="Unassembled WGS sequence"/>
</dbReference>
<keyword evidence="1" id="KW-0732">Signal</keyword>
<evidence type="ECO:0000259" key="2">
    <source>
        <dbReference type="Pfam" id="PF13568"/>
    </source>
</evidence>
<proteinExistence type="predicted"/>
<dbReference type="Pfam" id="PF13568">
    <property type="entry name" value="OMP_b-brl_2"/>
    <property type="match status" value="1"/>
</dbReference>
<gene>
    <name evidence="3" type="ORF">LX95_01457</name>
</gene>
<name>A0A2W7ISX7_9FLAO</name>